<gene>
    <name evidence="4" type="ORF">FPZ12_016885</name>
</gene>
<evidence type="ECO:0000259" key="3">
    <source>
        <dbReference type="Pfam" id="PF00501"/>
    </source>
</evidence>
<keyword evidence="5" id="KW-1185">Reference proteome</keyword>
<dbReference type="InterPro" id="IPR020845">
    <property type="entry name" value="AMP-binding_CS"/>
</dbReference>
<dbReference type="GO" id="GO:0016020">
    <property type="term" value="C:membrane"/>
    <property type="evidence" value="ECO:0007669"/>
    <property type="project" value="TreeGrafter"/>
</dbReference>
<dbReference type="PANTHER" id="PTHR43272">
    <property type="entry name" value="LONG-CHAIN-FATTY-ACID--COA LIGASE"/>
    <property type="match status" value="1"/>
</dbReference>
<dbReference type="OrthoDB" id="9803968at2"/>
<dbReference type="PANTHER" id="PTHR43272:SF33">
    <property type="entry name" value="AMP-BINDING DOMAIN-CONTAINING PROTEIN-RELATED"/>
    <property type="match status" value="1"/>
</dbReference>
<keyword evidence="1" id="KW-0547">Nucleotide-binding</keyword>
<dbReference type="Gene3D" id="3.40.50.12780">
    <property type="entry name" value="N-terminal domain of ligase-like"/>
    <property type="match status" value="1"/>
</dbReference>
<reference evidence="4" key="1">
    <citation type="submission" date="2019-09" db="EMBL/GenBank/DDBJ databases">
        <authorList>
            <person name="Teo W.F.A."/>
            <person name="Duangmal K."/>
        </authorList>
    </citation>
    <scope>NUCLEOTIDE SEQUENCE [LARGE SCALE GENOMIC DNA]</scope>
    <source>
        <strain evidence="4">K81G1</strain>
    </source>
</reference>
<dbReference type="InterPro" id="IPR000873">
    <property type="entry name" value="AMP-dep_synth/lig_dom"/>
</dbReference>
<dbReference type="PROSITE" id="PS00455">
    <property type="entry name" value="AMP_BINDING"/>
    <property type="match status" value="1"/>
</dbReference>
<dbReference type="GO" id="GO:0005524">
    <property type="term" value="F:ATP binding"/>
    <property type="evidence" value="ECO:0007669"/>
    <property type="project" value="UniProtKB-KW"/>
</dbReference>
<evidence type="ECO:0000256" key="2">
    <source>
        <dbReference type="ARBA" id="ARBA00022840"/>
    </source>
</evidence>
<dbReference type="EMBL" id="VMNW02000021">
    <property type="protein sequence ID" value="KAA9160510.1"/>
    <property type="molecule type" value="Genomic_DNA"/>
</dbReference>
<dbReference type="InterPro" id="IPR042099">
    <property type="entry name" value="ANL_N_sf"/>
</dbReference>
<dbReference type="SUPFAM" id="SSF56801">
    <property type="entry name" value="Acetyl-CoA synthetase-like"/>
    <property type="match status" value="1"/>
</dbReference>
<feature type="domain" description="AMP-dependent synthetase/ligase" evidence="3">
    <location>
        <begin position="15"/>
        <end position="425"/>
    </location>
</feature>
<evidence type="ECO:0000313" key="5">
    <source>
        <dbReference type="Proteomes" id="UP000319769"/>
    </source>
</evidence>
<evidence type="ECO:0000313" key="4">
    <source>
        <dbReference type="EMBL" id="KAA9160510.1"/>
    </source>
</evidence>
<dbReference type="GO" id="GO:0004467">
    <property type="term" value="F:long-chain fatty acid-CoA ligase activity"/>
    <property type="evidence" value="ECO:0007669"/>
    <property type="project" value="TreeGrafter"/>
</dbReference>
<protein>
    <submittedName>
        <fullName evidence="4">Long-chain fatty acid--CoA ligase</fullName>
    </submittedName>
</protein>
<dbReference type="Pfam" id="PF23562">
    <property type="entry name" value="AMP-binding_C_3"/>
    <property type="match status" value="1"/>
</dbReference>
<accession>A0A5N0V5Y2</accession>
<evidence type="ECO:0000256" key="1">
    <source>
        <dbReference type="ARBA" id="ARBA00022741"/>
    </source>
</evidence>
<dbReference type="RefSeq" id="WP_144754647.1">
    <property type="nucleotide sequence ID" value="NZ_VMNW02000021.1"/>
</dbReference>
<keyword evidence="2" id="KW-0067">ATP-binding</keyword>
<dbReference type="AlphaFoldDB" id="A0A5N0V5Y2"/>
<comment type="caution">
    <text evidence="4">The sequence shown here is derived from an EMBL/GenBank/DDBJ whole genome shotgun (WGS) entry which is preliminary data.</text>
</comment>
<name>A0A5N0V5Y2_9PSEU</name>
<proteinExistence type="predicted"/>
<dbReference type="CDD" id="cd05907">
    <property type="entry name" value="VL_LC_FACS_like"/>
    <property type="match status" value="1"/>
</dbReference>
<organism evidence="4 5">
    <name type="scientific">Amycolatopsis acidicola</name>
    <dbReference type="NCBI Taxonomy" id="2596893"/>
    <lineage>
        <taxon>Bacteria</taxon>
        <taxon>Bacillati</taxon>
        <taxon>Actinomycetota</taxon>
        <taxon>Actinomycetes</taxon>
        <taxon>Pseudonocardiales</taxon>
        <taxon>Pseudonocardiaceae</taxon>
        <taxon>Amycolatopsis</taxon>
    </lineage>
</organism>
<keyword evidence="4" id="KW-0436">Ligase</keyword>
<dbReference type="Pfam" id="PF00501">
    <property type="entry name" value="AMP-binding"/>
    <property type="match status" value="1"/>
</dbReference>
<sequence>MSGAPIEAATLAEAFQRTVATYPEKPALRTVGGATELTWAQLDERVRAVAAGLDSLGVRKGDKVAILMRNLVENHLTDYAVAHLGAVPFGIFNTSSPEQIAYQVGHAEARLVITESRFLPGVRPAMSTLDGLVEHVVVVDGERAELGDLETTLRAVEGEHRPGFDFDAAWRAIEPEDVECIIYTSGTTGQPKAAQWSNRMIMSGLRSVDKAIPLPRRGVVSFMPMAHAGGRNNGHHYALAYGATLTVCPDFADVPASLVDVHPDLFMSSPRLFEKLQVAIEGMIESSPEPARTELRAAVALGLRFAHAEDAGFTGSIDDLAHLAGERQRGLELLKPILARIGFDRLEAVIIGGATVAPELVHFFRAVGAPMLEAYGATEVLLNVFNRVDDFKTGTAGKPLPDVELKLAEDGEVLCRGPLTMSGYYRDADKTAEVMDDEGWLRTGDIGELDADGFLRIIDRKKEIIINSHGKNMSPAVIETAITEESSLIAQFVAIGEARRYVTGLVTLDPVAVATFVKQHSELAGLSEEEVLRSPRIREEIQRAVDRGNARLNRNEQVKKFTVLGGAWEIDGDELTPTAKVKRRVVNRKYARQIDELYSE</sequence>
<dbReference type="Proteomes" id="UP000319769">
    <property type="component" value="Unassembled WGS sequence"/>
</dbReference>